<dbReference type="EMBL" id="CP094534">
    <property type="protein sequence ID" value="UOE34614.1"/>
    <property type="molecule type" value="Genomic_DNA"/>
</dbReference>
<sequence>MTSNERLVFGLLSGLLGVALLVWFWEPIAQAARTVFILLASVGLLVYYARWVYAERALRSWLAPALLLGCLLLAAGVKTAVYERAHTVSYVREERWISETVYYEPEYEGEELALALLLGGPLVGIGVLLLGVGPGQRGRQFFHYLVLLGMPYPVAALWFFAPIGAKPRYEQGESLPLVAGSLRVVGKESPYRIYLTQQ</sequence>
<feature type="transmembrane region" description="Helical" evidence="1">
    <location>
        <begin position="7"/>
        <end position="25"/>
    </location>
</feature>
<evidence type="ECO:0000313" key="3">
    <source>
        <dbReference type="Proteomes" id="UP000831390"/>
    </source>
</evidence>
<dbReference type="Proteomes" id="UP000831390">
    <property type="component" value="Chromosome"/>
</dbReference>
<organism evidence="2 3">
    <name type="scientific">Hymenobacter monticola</name>
    <dbReference type="NCBI Taxonomy" id="1705399"/>
    <lineage>
        <taxon>Bacteria</taxon>
        <taxon>Pseudomonadati</taxon>
        <taxon>Bacteroidota</taxon>
        <taxon>Cytophagia</taxon>
        <taxon>Cytophagales</taxon>
        <taxon>Hymenobacteraceae</taxon>
        <taxon>Hymenobacter</taxon>
    </lineage>
</organism>
<keyword evidence="1" id="KW-0812">Transmembrane</keyword>
<reference evidence="2 3" key="1">
    <citation type="submission" date="2022-03" db="EMBL/GenBank/DDBJ databases">
        <title>Hymenobactersp. isolated from the air.</title>
        <authorList>
            <person name="Won M."/>
            <person name="Kwon S.-W."/>
        </authorList>
    </citation>
    <scope>NUCLEOTIDE SEQUENCE [LARGE SCALE GENOMIC DNA]</scope>
    <source>
        <strain evidence="2 3">KACC 22596</strain>
    </source>
</reference>
<keyword evidence="3" id="KW-1185">Reference proteome</keyword>
<feature type="transmembrane region" description="Helical" evidence="1">
    <location>
        <begin position="61"/>
        <end position="82"/>
    </location>
</feature>
<evidence type="ECO:0000313" key="2">
    <source>
        <dbReference type="EMBL" id="UOE34614.1"/>
    </source>
</evidence>
<keyword evidence="1" id="KW-0472">Membrane</keyword>
<gene>
    <name evidence="2" type="ORF">MTP16_02925</name>
</gene>
<name>A0ABY4B6W6_9BACT</name>
<protein>
    <submittedName>
        <fullName evidence="2">Uncharacterized protein</fullName>
    </submittedName>
</protein>
<keyword evidence="1" id="KW-1133">Transmembrane helix</keyword>
<dbReference type="RefSeq" id="WP_243515822.1">
    <property type="nucleotide sequence ID" value="NZ_CP094534.1"/>
</dbReference>
<evidence type="ECO:0000256" key="1">
    <source>
        <dbReference type="SAM" id="Phobius"/>
    </source>
</evidence>
<accession>A0ABY4B6W6</accession>
<feature type="transmembrane region" description="Helical" evidence="1">
    <location>
        <begin position="144"/>
        <end position="165"/>
    </location>
</feature>
<feature type="transmembrane region" description="Helical" evidence="1">
    <location>
        <begin position="112"/>
        <end position="132"/>
    </location>
</feature>
<proteinExistence type="predicted"/>
<feature type="transmembrane region" description="Helical" evidence="1">
    <location>
        <begin position="31"/>
        <end position="49"/>
    </location>
</feature>